<proteinExistence type="predicted"/>
<comment type="caution">
    <text evidence="1">The sequence shown here is derived from an EMBL/GenBank/DDBJ whole genome shotgun (WGS) entry which is preliminary data.</text>
</comment>
<dbReference type="Proteomes" id="UP000824120">
    <property type="component" value="Chromosome 10"/>
</dbReference>
<organism evidence="1 2">
    <name type="scientific">Solanum commersonii</name>
    <name type="common">Commerson's wild potato</name>
    <name type="synonym">Commerson's nightshade</name>
    <dbReference type="NCBI Taxonomy" id="4109"/>
    <lineage>
        <taxon>Eukaryota</taxon>
        <taxon>Viridiplantae</taxon>
        <taxon>Streptophyta</taxon>
        <taxon>Embryophyta</taxon>
        <taxon>Tracheophyta</taxon>
        <taxon>Spermatophyta</taxon>
        <taxon>Magnoliopsida</taxon>
        <taxon>eudicotyledons</taxon>
        <taxon>Gunneridae</taxon>
        <taxon>Pentapetalae</taxon>
        <taxon>asterids</taxon>
        <taxon>lamiids</taxon>
        <taxon>Solanales</taxon>
        <taxon>Solanaceae</taxon>
        <taxon>Solanoideae</taxon>
        <taxon>Solaneae</taxon>
        <taxon>Solanum</taxon>
    </lineage>
</organism>
<keyword evidence="2" id="KW-1185">Reference proteome</keyword>
<name>A0A9J5X0J4_SOLCO</name>
<evidence type="ECO:0000313" key="1">
    <source>
        <dbReference type="EMBL" id="KAG5580812.1"/>
    </source>
</evidence>
<accession>A0A9J5X0J4</accession>
<dbReference type="EMBL" id="JACXVP010000010">
    <property type="protein sequence ID" value="KAG5580812.1"/>
    <property type="molecule type" value="Genomic_DNA"/>
</dbReference>
<evidence type="ECO:0000313" key="2">
    <source>
        <dbReference type="Proteomes" id="UP000824120"/>
    </source>
</evidence>
<dbReference type="AlphaFoldDB" id="A0A9J5X0J4"/>
<gene>
    <name evidence="1" type="ORF">H5410_051439</name>
</gene>
<sequence length="174" mass="18797">MHNFTHRFCLYFPIDICFSSLKIEKVFSRLVMGLSAEVWSFRLNGYSSHEMCASAAVCTWASVPRIVLEIWASMPRVTSEGIVVPNIIGVVVDVSVSDVWITGCTTVSTRSGKSLNKLSSWCSIISSLVSTSDSSYAVPSLYTSPVVAGGIFEVSGASSSSTASINKLKSMDFK</sequence>
<reference evidence="1 2" key="1">
    <citation type="submission" date="2020-09" db="EMBL/GenBank/DDBJ databases">
        <title>De no assembly of potato wild relative species, Solanum commersonii.</title>
        <authorList>
            <person name="Cho K."/>
        </authorList>
    </citation>
    <scope>NUCLEOTIDE SEQUENCE [LARGE SCALE GENOMIC DNA]</scope>
    <source>
        <strain evidence="1">LZ3.2</strain>
        <tissue evidence="1">Leaf</tissue>
    </source>
</reference>
<protein>
    <submittedName>
        <fullName evidence="1">Uncharacterized protein</fullName>
    </submittedName>
</protein>